<dbReference type="GO" id="GO:0046983">
    <property type="term" value="F:protein dimerization activity"/>
    <property type="evidence" value="ECO:0007669"/>
    <property type="project" value="InterPro"/>
</dbReference>
<comment type="catalytic activity">
    <reaction evidence="1">
        <text>ATP + protein L-histidine = ADP + protein N-phospho-L-histidine.</text>
        <dbReference type="EC" id="2.7.13.3"/>
    </reaction>
</comment>
<evidence type="ECO:0000313" key="15">
    <source>
        <dbReference type="Proteomes" id="UP000234206"/>
    </source>
</evidence>
<evidence type="ECO:0000313" key="14">
    <source>
        <dbReference type="EMBL" id="PKZ41177.1"/>
    </source>
</evidence>
<evidence type="ECO:0000256" key="7">
    <source>
        <dbReference type="ARBA" id="ARBA00022840"/>
    </source>
</evidence>
<dbReference type="SUPFAM" id="SSF55874">
    <property type="entry name" value="ATPase domain of HSP90 chaperone/DNA topoisomerase II/histidine kinase"/>
    <property type="match status" value="1"/>
</dbReference>
<dbReference type="PANTHER" id="PTHR24421">
    <property type="entry name" value="NITRATE/NITRITE SENSOR PROTEIN NARX-RELATED"/>
    <property type="match status" value="1"/>
</dbReference>
<dbReference type="Gene3D" id="1.20.5.1930">
    <property type="match status" value="1"/>
</dbReference>
<dbReference type="CDD" id="cd16917">
    <property type="entry name" value="HATPase_UhpB-NarQ-NarX-like"/>
    <property type="match status" value="1"/>
</dbReference>
<dbReference type="Gene3D" id="3.30.565.10">
    <property type="entry name" value="Histidine kinase-like ATPase, C-terminal domain"/>
    <property type="match status" value="1"/>
</dbReference>
<evidence type="ECO:0000256" key="9">
    <source>
        <dbReference type="SAM" id="MobiDB-lite"/>
    </source>
</evidence>
<name>A0A2I1P972_9MICO</name>
<dbReference type="GO" id="GO:0005524">
    <property type="term" value="F:ATP binding"/>
    <property type="evidence" value="ECO:0007669"/>
    <property type="project" value="UniProtKB-KW"/>
</dbReference>
<dbReference type="OrthoDB" id="144293at2"/>
<feature type="region of interest" description="Disordered" evidence="9">
    <location>
        <begin position="335"/>
        <end position="388"/>
    </location>
</feature>
<keyword evidence="5" id="KW-0547">Nucleotide-binding</keyword>
<evidence type="ECO:0000256" key="3">
    <source>
        <dbReference type="ARBA" id="ARBA00022553"/>
    </source>
</evidence>
<dbReference type="Proteomes" id="UP000234206">
    <property type="component" value="Unassembled WGS sequence"/>
</dbReference>
<evidence type="ECO:0000256" key="11">
    <source>
        <dbReference type="SAM" id="SignalP"/>
    </source>
</evidence>
<dbReference type="InterPro" id="IPR003594">
    <property type="entry name" value="HATPase_dom"/>
</dbReference>
<sequence>MERVTRVMAQVLMLALLALATWQSGASPRPTPPDTDPALPWWTFGLAGAVWWLTLGGAFTRRVAGSTPLSPTRANLAWLVALSLGWAVLMHLHPAFAWVAFPLFVLWLMHQPLRWAVPAVAVLTALVASAELASPDGGLGGVVGPAIGGAACVLGAWTMTRVRQESETRAALVDELRDTRAALAAAHAEAGALAERHRIARDLHDTVVQSFTSVVLLTGAVPEGPDRDPLLDRIEDVARDGLAESRRVVEALRREDGRSLTDALRQAAEAVVDPPTELVVTGTERQLPTATEVGLLRIAQGALGNVTEHAGATRATVTLTFGDDHVRLVVADDGRGGARLDAPPRTDGGATRGTGLTGARDRAADLGGTLELHSPPRGGTRLTVEVPA</sequence>
<evidence type="ECO:0000256" key="4">
    <source>
        <dbReference type="ARBA" id="ARBA00022679"/>
    </source>
</evidence>
<evidence type="ECO:0000256" key="1">
    <source>
        <dbReference type="ARBA" id="ARBA00000085"/>
    </source>
</evidence>
<evidence type="ECO:0000256" key="10">
    <source>
        <dbReference type="SAM" id="Phobius"/>
    </source>
</evidence>
<reference evidence="14 15" key="1">
    <citation type="submission" date="2017-12" db="EMBL/GenBank/DDBJ databases">
        <title>Phylogenetic diversity of female urinary microbiome.</title>
        <authorList>
            <person name="Thomas-White K."/>
            <person name="Wolfe A.J."/>
        </authorList>
    </citation>
    <scope>NUCLEOTIDE SEQUENCE [LARGE SCALE GENOMIC DNA]</scope>
    <source>
        <strain evidence="14 15">UMB1298</strain>
    </source>
</reference>
<feature type="transmembrane region" description="Helical" evidence="10">
    <location>
        <begin position="76"/>
        <end position="109"/>
    </location>
</feature>
<keyword evidence="3" id="KW-0597">Phosphoprotein</keyword>
<evidence type="ECO:0000256" key="2">
    <source>
        <dbReference type="ARBA" id="ARBA00012438"/>
    </source>
</evidence>
<dbReference type="PANTHER" id="PTHR24421:SF10">
    <property type="entry name" value="NITRATE_NITRITE SENSOR PROTEIN NARQ"/>
    <property type="match status" value="1"/>
</dbReference>
<dbReference type="PIRSF" id="PIRSF037434">
    <property type="entry name" value="STHK_ChrS"/>
    <property type="match status" value="1"/>
</dbReference>
<dbReference type="EMBL" id="PKIZ01000017">
    <property type="protein sequence ID" value="PKZ41177.1"/>
    <property type="molecule type" value="Genomic_DNA"/>
</dbReference>
<dbReference type="AlphaFoldDB" id="A0A2I1P972"/>
<feature type="transmembrane region" description="Helical" evidence="10">
    <location>
        <begin position="115"/>
        <end position="132"/>
    </location>
</feature>
<dbReference type="EC" id="2.7.13.3" evidence="2"/>
<dbReference type="GO" id="GO:0000155">
    <property type="term" value="F:phosphorelay sensor kinase activity"/>
    <property type="evidence" value="ECO:0007669"/>
    <property type="project" value="InterPro"/>
</dbReference>
<dbReference type="Pfam" id="PF07730">
    <property type="entry name" value="HisKA_3"/>
    <property type="match status" value="1"/>
</dbReference>
<feature type="domain" description="Histidine kinase/HSP90-like ATPase" evidence="12">
    <location>
        <begin position="292"/>
        <end position="387"/>
    </location>
</feature>
<evidence type="ECO:0000256" key="5">
    <source>
        <dbReference type="ARBA" id="ARBA00022741"/>
    </source>
</evidence>
<keyword evidence="8" id="KW-0902">Two-component regulatory system</keyword>
<keyword evidence="7" id="KW-0067">ATP-binding</keyword>
<gene>
    <name evidence="14" type="ORF">CYJ76_08975</name>
</gene>
<feature type="compositionally biased region" description="Basic and acidic residues" evidence="9">
    <location>
        <begin position="335"/>
        <end position="344"/>
    </location>
</feature>
<keyword evidence="15" id="KW-1185">Reference proteome</keyword>
<dbReference type="Pfam" id="PF02518">
    <property type="entry name" value="HATPase_c"/>
    <property type="match status" value="1"/>
</dbReference>
<accession>A0A2I1P972</accession>
<keyword evidence="10" id="KW-0812">Transmembrane</keyword>
<dbReference type="InterPro" id="IPR036890">
    <property type="entry name" value="HATPase_C_sf"/>
</dbReference>
<organism evidence="14 15">
    <name type="scientific">Kytococcus schroeteri</name>
    <dbReference type="NCBI Taxonomy" id="138300"/>
    <lineage>
        <taxon>Bacteria</taxon>
        <taxon>Bacillati</taxon>
        <taxon>Actinomycetota</taxon>
        <taxon>Actinomycetes</taxon>
        <taxon>Micrococcales</taxon>
        <taxon>Kytococcaceae</taxon>
        <taxon>Kytococcus</taxon>
    </lineage>
</organism>
<evidence type="ECO:0000259" key="12">
    <source>
        <dbReference type="Pfam" id="PF02518"/>
    </source>
</evidence>
<dbReference type="InterPro" id="IPR011712">
    <property type="entry name" value="Sig_transdc_His_kin_sub3_dim/P"/>
</dbReference>
<evidence type="ECO:0000256" key="8">
    <source>
        <dbReference type="ARBA" id="ARBA00023012"/>
    </source>
</evidence>
<keyword evidence="11" id="KW-0732">Signal</keyword>
<evidence type="ECO:0000256" key="6">
    <source>
        <dbReference type="ARBA" id="ARBA00022777"/>
    </source>
</evidence>
<keyword evidence="10" id="KW-0472">Membrane</keyword>
<keyword evidence="4" id="KW-0808">Transferase</keyword>
<dbReference type="RefSeq" id="WP_101849894.1">
    <property type="nucleotide sequence ID" value="NZ_JBHLVH010000003.1"/>
</dbReference>
<dbReference type="InterPro" id="IPR050482">
    <property type="entry name" value="Sensor_HK_TwoCompSys"/>
</dbReference>
<feature type="signal peptide" evidence="11">
    <location>
        <begin position="1"/>
        <end position="26"/>
    </location>
</feature>
<dbReference type="GO" id="GO:0016020">
    <property type="term" value="C:membrane"/>
    <property type="evidence" value="ECO:0007669"/>
    <property type="project" value="InterPro"/>
</dbReference>
<proteinExistence type="predicted"/>
<evidence type="ECO:0000259" key="13">
    <source>
        <dbReference type="Pfam" id="PF07730"/>
    </source>
</evidence>
<feature type="transmembrane region" description="Helical" evidence="10">
    <location>
        <begin position="42"/>
        <end position="64"/>
    </location>
</feature>
<dbReference type="InterPro" id="IPR017205">
    <property type="entry name" value="Sig_transdc_His_kinase_ChrS"/>
</dbReference>
<keyword evidence="6 14" id="KW-0418">Kinase</keyword>
<protein>
    <recommendedName>
        <fullName evidence="2">histidine kinase</fullName>
        <ecNumber evidence="2">2.7.13.3</ecNumber>
    </recommendedName>
</protein>
<feature type="chain" id="PRO_5014135051" description="histidine kinase" evidence="11">
    <location>
        <begin position="27"/>
        <end position="388"/>
    </location>
</feature>
<feature type="transmembrane region" description="Helical" evidence="10">
    <location>
        <begin position="139"/>
        <end position="159"/>
    </location>
</feature>
<keyword evidence="10" id="KW-1133">Transmembrane helix</keyword>
<comment type="caution">
    <text evidence="14">The sequence shown here is derived from an EMBL/GenBank/DDBJ whole genome shotgun (WGS) entry which is preliminary data.</text>
</comment>
<feature type="domain" description="Signal transduction histidine kinase subgroup 3 dimerisation and phosphoacceptor" evidence="13">
    <location>
        <begin position="195"/>
        <end position="255"/>
    </location>
</feature>